<feature type="region of interest" description="Disordered" evidence="1">
    <location>
        <begin position="39"/>
        <end position="60"/>
    </location>
</feature>
<dbReference type="InterPro" id="IPR000772">
    <property type="entry name" value="Ricin_B_lectin"/>
</dbReference>
<protein>
    <submittedName>
        <fullName evidence="3">RICIN domain-containing protein</fullName>
    </submittedName>
</protein>
<name>A0A9X1NB86_9ACTN</name>
<evidence type="ECO:0000313" key="3">
    <source>
        <dbReference type="EMBL" id="MCD5310649.1"/>
    </source>
</evidence>
<evidence type="ECO:0000313" key="4">
    <source>
        <dbReference type="Proteomes" id="UP001138997"/>
    </source>
</evidence>
<dbReference type="InterPro" id="IPR035992">
    <property type="entry name" value="Ricin_B-like_lectins"/>
</dbReference>
<accession>A0A9X1NB86</accession>
<keyword evidence="4" id="KW-1185">Reference proteome</keyword>
<dbReference type="SMART" id="SM00458">
    <property type="entry name" value="RICIN"/>
    <property type="match status" value="1"/>
</dbReference>
<dbReference type="Pfam" id="PF00652">
    <property type="entry name" value="Ricin_B_lectin"/>
    <property type="match status" value="1"/>
</dbReference>
<dbReference type="SUPFAM" id="SSF50370">
    <property type="entry name" value="Ricin B-like lectins"/>
    <property type="match status" value="1"/>
</dbReference>
<sequence length="211" mass="22448">MPDLKPARRPVQVLESGLLLTLTGAAVLTFTFAWQNPEDPPSASLHTNVEQPAPGPVRPSVSEPHLIRNLATQMCIDLPFYEAAEAGTPVTQHPCIPGDDDNQDYEAVSFDAGDVLRNAKSVLCLDVPGSGSVPEGTRVVAYGCRPGVGDNQLYDRTLPLGAGFRLRNIASGLCLDVSSEGEGTHAPDQELVLAECTAAGTQAWTFEKPEK</sequence>
<dbReference type="Gene3D" id="2.80.10.50">
    <property type="match status" value="1"/>
</dbReference>
<dbReference type="CDD" id="cd00161">
    <property type="entry name" value="beta-trefoil_Ricin-like"/>
    <property type="match status" value="1"/>
</dbReference>
<dbReference type="RefSeq" id="WP_231439713.1">
    <property type="nucleotide sequence ID" value="NZ_JAJOMB010000003.1"/>
</dbReference>
<evidence type="ECO:0000256" key="1">
    <source>
        <dbReference type="SAM" id="MobiDB-lite"/>
    </source>
</evidence>
<gene>
    <name evidence="3" type="ORF">LR394_07060</name>
</gene>
<comment type="caution">
    <text evidence="3">The sequence shown here is derived from an EMBL/GenBank/DDBJ whole genome shotgun (WGS) entry which is preliminary data.</text>
</comment>
<proteinExistence type="predicted"/>
<feature type="domain" description="Ricin B lectin" evidence="2">
    <location>
        <begin position="62"/>
        <end position="207"/>
    </location>
</feature>
<organism evidence="3 4">
    <name type="scientific">Kineosporia babensis</name>
    <dbReference type="NCBI Taxonomy" id="499548"/>
    <lineage>
        <taxon>Bacteria</taxon>
        <taxon>Bacillati</taxon>
        <taxon>Actinomycetota</taxon>
        <taxon>Actinomycetes</taxon>
        <taxon>Kineosporiales</taxon>
        <taxon>Kineosporiaceae</taxon>
        <taxon>Kineosporia</taxon>
    </lineage>
</organism>
<dbReference type="AlphaFoldDB" id="A0A9X1NB86"/>
<dbReference type="PROSITE" id="PS50231">
    <property type="entry name" value="RICIN_B_LECTIN"/>
    <property type="match status" value="1"/>
</dbReference>
<dbReference type="EMBL" id="JAJOMB010000003">
    <property type="protein sequence ID" value="MCD5310649.1"/>
    <property type="molecule type" value="Genomic_DNA"/>
</dbReference>
<reference evidence="3" key="1">
    <citation type="submission" date="2021-11" db="EMBL/GenBank/DDBJ databases">
        <title>Streptomyces corallinus and Kineosporia corallina sp. nov., two new coral-derived marine actinobacteria.</title>
        <authorList>
            <person name="Buangrab K."/>
            <person name="Sutthacheep M."/>
            <person name="Yeemin T."/>
            <person name="Harunari E."/>
            <person name="Igarashi Y."/>
            <person name="Sripreechasak P."/>
            <person name="Kanchanasin P."/>
            <person name="Tanasupawat S."/>
            <person name="Phongsopitanun W."/>
        </authorList>
    </citation>
    <scope>NUCLEOTIDE SEQUENCE</scope>
    <source>
        <strain evidence="3">JCM 31032</strain>
    </source>
</reference>
<dbReference type="Proteomes" id="UP001138997">
    <property type="component" value="Unassembled WGS sequence"/>
</dbReference>
<evidence type="ECO:0000259" key="2">
    <source>
        <dbReference type="SMART" id="SM00458"/>
    </source>
</evidence>